<dbReference type="InterPro" id="IPR027417">
    <property type="entry name" value="P-loop_NTPase"/>
</dbReference>
<dbReference type="Pfam" id="PF00005">
    <property type="entry name" value="ABC_tran"/>
    <property type="match status" value="1"/>
</dbReference>
<dbReference type="RefSeq" id="WP_072474468.1">
    <property type="nucleotide sequence ID" value="NZ_FPJG01000006.1"/>
</dbReference>
<sequence>MNVWALSRNDVLRLLRAALLGAGAELAALALMATAAWLLLRAAERPPLGALTVAIVAVRTLALLRGGLRYAERLAGHEVVLRWLGSLRGRVYQALVPGFRYSGGDLVTRLVSDVDALQDAVLRWLLPAGVAAIVGSTAVVVTATASAAAALVLAAGLLVAGVLLPWTVIRITGRATTDDAPKKAELAERAVELVTGHRELVAAGALDDHRSRATGVVDDLARGERTAAGRTALLTAAGTLVQLGTAVAVALLCHASVPWTAALTLAAMTAFEVVLPLIGAARRVPEIRASAGRVKAVLTTPQPVPGTRTVRTGHFRLTKSGVRHPGRAPALRDIDLDLPPGKRVGVLGPSGAGKTTLLRLLLGTETATDGQVTLDGHPLGEYADLSQIISGAEADAHVFHATVRQNLLIAKPGATDAELAAACATAGFDLDLDRETGPDGDALSGGQRQRLVLARAVLAAPPVLVLDEPVEGLDPAHGDAVLARVLAAAKGTVVLVTHRPEHLAGFDEVLTLEDGRALPASAAGSPP</sequence>
<dbReference type="GO" id="GO:0005524">
    <property type="term" value="F:ATP binding"/>
    <property type="evidence" value="ECO:0007669"/>
    <property type="project" value="UniProtKB-KW"/>
</dbReference>
<feature type="transmembrane region" description="Helical" evidence="7">
    <location>
        <begin position="121"/>
        <end position="141"/>
    </location>
</feature>
<dbReference type="STRING" id="546364.SAMN04489730_0221"/>
<dbReference type="InterPro" id="IPR014223">
    <property type="entry name" value="ABC_CydC/D"/>
</dbReference>
<dbReference type="InterPro" id="IPR003439">
    <property type="entry name" value="ABC_transporter-like_ATP-bd"/>
</dbReference>
<evidence type="ECO:0000256" key="7">
    <source>
        <dbReference type="SAM" id="Phobius"/>
    </source>
</evidence>
<dbReference type="InterPro" id="IPR017871">
    <property type="entry name" value="ABC_transporter-like_CS"/>
</dbReference>
<dbReference type="EMBL" id="FPJG01000006">
    <property type="protein sequence ID" value="SFW92643.1"/>
    <property type="molecule type" value="Genomic_DNA"/>
</dbReference>
<reference evidence="10" key="2">
    <citation type="submission" date="2016-11" db="EMBL/GenBank/DDBJ databases">
        <authorList>
            <person name="Jaros S."/>
            <person name="Januszkiewicz K."/>
            <person name="Wedrychowicz H."/>
        </authorList>
    </citation>
    <scope>NUCLEOTIDE SEQUENCE [LARGE SCALE GENOMIC DNA]</scope>
    <source>
        <strain evidence="10">DSM 44671</strain>
    </source>
</reference>
<keyword evidence="5 7" id="KW-1133">Transmembrane helix</keyword>
<dbReference type="EMBL" id="FPJG01000006">
    <property type="protein sequence ID" value="SFW42367.1"/>
    <property type="molecule type" value="Genomic_DNA"/>
</dbReference>
<dbReference type="PROSITE" id="PS50893">
    <property type="entry name" value="ABC_TRANSPORTER_2"/>
    <property type="match status" value="1"/>
</dbReference>
<evidence type="ECO:0000256" key="3">
    <source>
        <dbReference type="ARBA" id="ARBA00022741"/>
    </source>
</evidence>
<dbReference type="PANTHER" id="PTHR24221:SF654">
    <property type="entry name" value="ATP-BINDING CASSETTE SUB-FAMILY B MEMBER 6"/>
    <property type="match status" value="1"/>
</dbReference>
<dbReference type="PROSITE" id="PS00211">
    <property type="entry name" value="ABC_TRANSPORTER_1"/>
    <property type="match status" value="1"/>
</dbReference>
<feature type="transmembrane region" description="Helical" evidence="7">
    <location>
        <begin position="258"/>
        <end position="278"/>
    </location>
</feature>
<evidence type="ECO:0000256" key="4">
    <source>
        <dbReference type="ARBA" id="ARBA00022840"/>
    </source>
</evidence>
<keyword evidence="3" id="KW-0547">Nucleotide-binding</keyword>
<dbReference type="Gene3D" id="1.20.1560.10">
    <property type="entry name" value="ABC transporter type 1, transmembrane domain"/>
    <property type="match status" value="1"/>
</dbReference>
<dbReference type="InterPro" id="IPR003593">
    <property type="entry name" value="AAA+_ATPase"/>
</dbReference>
<dbReference type="AlphaFoldDB" id="A0A1K1P475"/>
<name>A0A1K1P475_9PSEU</name>
<feature type="transmembrane region" description="Helical" evidence="7">
    <location>
        <begin position="147"/>
        <end position="169"/>
    </location>
</feature>
<dbReference type="PANTHER" id="PTHR24221">
    <property type="entry name" value="ATP-BINDING CASSETTE SUB-FAMILY B"/>
    <property type="match status" value="1"/>
</dbReference>
<accession>A0A1K1P475</accession>
<keyword evidence="2 7" id="KW-0812">Transmembrane</keyword>
<protein>
    <submittedName>
        <fullName evidence="10">ATP-binding cassette, subfamily C, CydC</fullName>
    </submittedName>
</protein>
<dbReference type="GO" id="GO:0140359">
    <property type="term" value="F:ABC-type transporter activity"/>
    <property type="evidence" value="ECO:0007669"/>
    <property type="project" value="InterPro"/>
</dbReference>
<dbReference type="PROSITE" id="PS50929">
    <property type="entry name" value="ABC_TM1F"/>
    <property type="match status" value="1"/>
</dbReference>
<dbReference type="InterPro" id="IPR011527">
    <property type="entry name" value="ABC1_TM_dom"/>
</dbReference>
<feature type="transmembrane region" description="Helical" evidence="7">
    <location>
        <begin position="17"/>
        <end position="40"/>
    </location>
</feature>
<dbReference type="SMART" id="SM00382">
    <property type="entry name" value="AAA"/>
    <property type="match status" value="1"/>
</dbReference>
<evidence type="ECO:0000256" key="1">
    <source>
        <dbReference type="ARBA" id="ARBA00004651"/>
    </source>
</evidence>
<evidence type="ECO:0000256" key="6">
    <source>
        <dbReference type="ARBA" id="ARBA00023136"/>
    </source>
</evidence>
<feature type="domain" description="ABC transmembrane type-1" evidence="9">
    <location>
        <begin position="17"/>
        <end position="252"/>
    </location>
</feature>
<proteinExistence type="predicted"/>
<evidence type="ECO:0000256" key="2">
    <source>
        <dbReference type="ARBA" id="ARBA00022692"/>
    </source>
</evidence>
<dbReference type="OrthoDB" id="9806127at2"/>
<evidence type="ECO:0000313" key="12">
    <source>
        <dbReference type="Proteomes" id="UP000182740"/>
    </source>
</evidence>
<dbReference type="GO" id="GO:0034040">
    <property type="term" value="F:ATPase-coupled lipid transmembrane transporter activity"/>
    <property type="evidence" value="ECO:0007669"/>
    <property type="project" value="TreeGrafter"/>
</dbReference>
<keyword evidence="6 7" id="KW-0472">Membrane</keyword>
<dbReference type="Gene3D" id="3.40.50.300">
    <property type="entry name" value="P-loop containing nucleotide triphosphate hydrolases"/>
    <property type="match status" value="1"/>
</dbReference>
<gene>
    <name evidence="10" type="ORF">SAMN04489730_0221</name>
    <name evidence="11" type="ORF">SAMN04489730_8761</name>
</gene>
<reference evidence="12" key="1">
    <citation type="submission" date="2016-11" db="EMBL/GenBank/DDBJ databases">
        <authorList>
            <person name="Varghese N."/>
            <person name="Submissions S."/>
        </authorList>
    </citation>
    <scope>NUCLEOTIDE SEQUENCE [LARGE SCALE GENOMIC DNA]</scope>
    <source>
        <strain evidence="12">DSM 44671</strain>
    </source>
</reference>
<dbReference type="GO" id="GO:0034775">
    <property type="term" value="P:glutathione transmembrane transport"/>
    <property type="evidence" value="ECO:0007669"/>
    <property type="project" value="InterPro"/>
</dbReference>
<dbReference type="Proteomes" id="UP000182740">
    <property type="component" value="Unassembled WGS sequence"/>
</dbReference>
<dbReference type="GO" id="GO:0045454">
    <property type="term" value="P:cell redox homeostasis"/>
    <property type="evidence" value="ECO:0007669"/>
    <property type="project" value="InterPro"/>
</dbReference>
<dbReference type="GO" id="GO:0005886">
    <property type="term" value="C:plasma membrane"/>
    <property type="evidence" value="ECO:0007669"/>
    <property type="project" value="UniProtKB-SubCell"/>
</dbReference>
<evidence type="ECO:0000259" key="9">
    <source>
        <dbReference type="PROSITE" id="PS50929"/>
    </source>
</evidence>
<feature type="transmembrane region" description="Helical" evidence="7">
    <location>
        <begin position="232"/>
        <end position="252"/>
    </location>
</feature>
<keyword evidence="4 10" id="KW-0067">ATP-binding</keyword>
<evidence type="ECO:0000259" key="8">
    <source>
        <dbReference type="PROSITE" id="PS50893"/>
    </source>
</evidence>
<feature type="domain" description="ABC transporter" evidence="8">
    <location>
        <begin position="310"/>
        <end position="526"/>
    </location>
</feature>
<organism evidence="10 12">
    <name type="scientific">Amycolatopsis australiensis</name>
    <dbReference type="NCBI Taxonomy" id="546364"/>
    <lineage>
        <taxon>Bacteria</taxon>
        <taxon>Bacillati</taxon>
        <taxon>Actinomycetota</taxon>
        <taxon>Actinomycetes</taxon>
        <taxon>Pseudonocardiales</taxon>
        <taxon>Pseudonocardiaceae</taxon>
        <taxon>Amycolatopsis</taxon>
    </lineage>
</organism>
<dbReference type="SUPFAM" id="SSF52540">
    <property type="entry name" value="P-loop containing nucleoside triphosphate hydrolases"/>
    <property type="match status" value="1"/>
</dbReference>
<comment type="subcellular location">
    <subcellularLocation>
        <location evidence="1">Cell membrane</location>
        <topology evidence="1">Multi-pass membrane protein</topology>
    </subcellularLocation>
</comment>
<keyword evidence="12" id="KW-1185">Reference proteome</keyword>
<dbReference type="SUPFAM" id="SSF90123">
    <property type="entry name" value="ABC transporter transmembrane region"/>
    <property type="match status" value="1"/>
</dbReference>
<dbReference type="NCBIfam" id="TIGR02868">
    <property type="entry name" value="CydC"/>
    <property type="match status" value="1"/>
</dbReference>
<evidence type="ECO:0000256" key="5">
    <source>
        <dbReference type="ARBA" id="ARBA00022989"/>
    </source>
</evidence>
<feature type="transmembrane region" description="Helical" evidence="7">
    <location>
        <begin position="46"/>
        <end position="64"/>
    </location>
</feature>
<dbReference type="GO" id="GO:0016887">
    <property type="term" value="F:ATP hydrolysis activity"/>
    <property type="evidence" value="ECO:0007669"/>
    <property type="project" value="InterPro"/>
</dbReference>
<dbReference type="InterPro" id="IPR036640">
    <property type="entry name" value="ABC1_TM_sf"/>
</dbReference>
<evidence type="ECO:0000313" key="11">
    <source>
        <dbReference type="EMBL" id="SFW92643.1"/>
    </source>
</evidence>
<evidence type="ECO:0000313" key="10">
    <source>
        <dbReference type="EMBL" id="SFW42367.1"/>
    </source>
</evidence>
<dbReference type="InterPro" id="IPR039421">
    <property type="entry name" value="Type_1_exporter"/>
</dbReference>